<evidence type="ECO:0000256" key="11">
    <source>
        <dbReference type="RuleBase" id="RU004334"/>
    </source>
</evidence>
<dbReference type="AlphaFoldDB" id="A0A2A2KFH7"/>
<dbReference type="GO" id="GO:0008270">
    <property type="term" value="F:zinc ion binding"/>
    <property type="evidence" value="ECO:0007669"/>
    <property type="project" value="UniProtKB-KW"/>
</dbReference>
<name>A0A2A2KFH7_9BILA</name>
<evidence type="ECO:0000259" key="13">
    <source>
        <dbReference type="PROSITE" id="PS51030"/>
    </source>
</evidence>
<evidence type="ECO:0000256" key="6">
    <source>
        <dbReference type="ARBA" id="ARBA00023015"/>
    </source>
</evidence>
<keyword evidence="5 11" id="KW-0862">Zinc</keyword>
<dbReference type="Gene3D" id="3.30.50.10">
    <property type="entry name" value="Erythroid Transcription Factor GATA-1, subunit A"/>
    <property type="match status" value="1"/>
</dbReference>
<evidence type="ECO:0000313" key="16">
    <source>
        <dbReference type="Proteomes" id="UP000218231"/>
    </source>
</evidence>
<comment type="caution">
    <text evidence="15">The sequence shown here is derived from an EMBL/GenBank/DDBJ whole genome shotgun (WGS) entry which is preliminary data.</text>
</comment>
<keyword evidence="10 11" id="KW-0539">Nucleus</keyword>
<dbReference type="InterPro" id="IPR013088">
    <property type="entry name" value="Znf_NHR/GATA"/>
</dbReference>
<evidence type="ECO:0000256" key="12">
    <source>
        <dbReference type="SAM" id="MobiDB-lite"/>
    </source>
</evidence>
<keyword evidence="8 11" id="KW-0804">Transcription</keyword>
<feature type="domain" description="NR LBD" evidence="14">
    <location>
        <begin position="181"/>
        <end position="441"/>
    </location>
</feature>
<evidence type="ECO:0008006" key="17">
    <source>
        <dbReference type="Google" id="ProtNLM"/>
    </source>
</evidence>
<dbReference type="PROSITE" id="PS51030">
    <property type="entry name" value="NUCLEAR_REC_DBD_2"/>
    <property type="match status" value="1"/>
</dbReference>
<evidence type="ECO:0000256" key="10">
    <source>
        <dbReference type="ARBA" id="ARBA00023242"/>
    </source>
</evidence>
<dbReference type="InterPro" id="IPR000536">
    <property type="entry name" value="Nucl_hrmn_rcpt_lig-bd"/>
</dbReference>
<dbReference type="GO" id="GO:0005634">
    <property type="term" value="C:nucleus"/>
    <property type="evidence" value="ECO:0007669"/>
    <property type="project" value="UniProtKB-SubCell"/>
</dbReference>
<protein>
    <recommendedName>
        <fullName evidence="17">Nuclear receptor domain-containing protein</fullName>
    </recommendedName>
</protein>
<dbReference type="GO" id="GO:0000978">
    <property type="term" value="F:RNA polymerase II cis-regulatory region sequence-specific DNA binding"/>
    <property type="evidence" value="ECO:0007669"/>
    <property type="project" value="InterPro"/>
</dbReference>
<dbReference type="PRINTS" id="PR00047">
    <property type="entry name" value="STROIDFINGER"/>
</dbReference>
<feature type="domain" description="Nuclear receptor" evidence="13">
    <location>
        <begin position="46"/>
        <end position="121"/>
    </location>
</feature>
<dbReference type="SUPFAM" id="SSF57716">
    <property type="entry name" value="Glucocorticoid receptor-like (DNA-binding domain)"/>
    <property type="match status" value="1"/>
</dbReference>
<keyword evidence="9 11" id="KW-0675">Receptor</keyword>
<accession>A0A2A2KFH7</accession>
<dbReference type="EMBL" id="LIAE01008744">
    <property type="protein sequence ID" value="PAV72613.1"/>
    <property type="molecule type" value="Genomic_DNA"/>
</dbReference>
<evidence type="ECO:0000256" key="3">
    <source>
        <dbReference type="ARBA" id="ARBA00022723"/>
    </source>
</evidence>
<dbReference type="SUPFAM" id="SSF48508">
    <property type="entry name" value="Nuclear receptor ligand-binding domain"/>
    <property type="match status" value="1"/>
</dbReference>
<proteinExistence type="inferred from homology"/>
<dbReference type="STRING" id="2018661.A0A2A2KFH7"/>
<dbReference type="PROSITE" id="PS00031">
    <property type="entry name" value="NUCLEAR_REC_DBD_1"/>
    <property type="match status" value="1"/>
</dbReference>
<evidence type="ECO:0000256" key="9">
    <source>
        <dbReference type="ARBA" id="ARBA00023170"/>
    </source>
</evidence>
<comment type="similarity">
    <text evidence="2 11">Belongs to the nuclear hormone receptor family.</text>
</comment>
<dbReference type="SMART" id="SM00430">
    <property type="entry name" value="HOLI"/>
    <property type="match status" value="1"/>
</dbReference>
<reference evidence="15 16" key="1">
    <citation type="journal article" date="2017" name="Curr. Biol.">
        <title>Genome architecture and evolution of a unichromosomal asexual nematode.</title>
        <authorList>
            <person name="Fradin H."/>
            <person name="Zegar C."/>
            <person name="Gutwein M."/>
            <person name="Lucas J."/>
            <person name="Kovtun M."/>
            <person name="Corcoran D."/>
            <person name="Baugh L.R."/>
            <person name="Kiontke K."/>
            <person name="Gunsalus K."/>
            <person name="Fitch D.H."/>
            <person name="Piano F."/>
        </authorList>
    </citation>
    <scope>NUCLEOTIDE SEQUENCE [LARGE SCALE GENOMIC DNA]</scope>
    <source>
        <strain evidence="15">PF1309</strain>
    </source>
</reference>
<sequence length="446" mass="50585">MTMNLNANCMSSEPSCSNSTSSPSISRAAANGSGSASLSGAGGKQPMVCVVCGDLSLGKHYGVWACNGCKGFFRRSIWKNRTYACRFGGNCEIAKEQRNTCRACRLTKCLNVGMNPRAVQGEDPNEQSCYEYEEFDPTNDMKNCETQTNLLSSYYSMGFTEDLKIQVRRSTRKLVIYILQIKDKLNYEIRQIFEKIDDDPVDPNDTKNLAIPFRLAFYSPHLVARRTKLEPTGLQVATLKDVLDDFKRIFVLFSDVIRSLPEFSEINLEDQMKIGKSRFAAFYWWLTGNWSARCGSPGVAYANGTFHPAETSKQAFPDAKRVTERCMQTLVKPLKELKLTDEELFIGALFIIFADYVPNVTDETQEILLQAREKYTDLLMVCNNKLDEFDRLQRISRIALLPSAICTLTFLASDNIELSDVLHIVQLDQETDWAAELRHHRSMRRC</sequence>
<keyword evidence="3 11" id="KW-0479">Metal-binding</keyword>
<dbReference type="InterPro" id="IPR052499">
    <property type="entry name" value="C.elegans_NHRs"/>
</dbReference>
<dbReference type="PANTHER" id="PTHR47630">
    <property type="entry name" value="NUCLEAR HORMONE RECEPTOR FAMILY-RELATED-RELATED"/>
    <property type="match status" value="1"/>
</dbReference>
<feature type="compositionally biased region" description="Low complexity" evidence="12">
    <location>
        <begin position="11"/>
        <end position="23"/>
    </location>
</feature>
<evidence type="ECO:0000313" key="15">
    <source>
        <dbReference type="EMBL" id="PAV72613.1"/>
    </source>
</evidence>
<keyword evidence="6 11" id="KW-0805">Transcription regulation</keyword>
<keyword evidence="4 11" id="KW-0863">Zinc-finger</keyword>
<dbReference type="GO" id="GO:0003700">
    <property type="term" value="F:DNA-binding transcription factor activity"/>
    <property type="evidence" value="ECO:0007669"/>
    <property type="project" value="InterPro"/>
</dbReference>
<dbReference type="FunFam" id="3.30.50.10:FF:000030">
    <property type="entry name" value="Nuclear Hormone Receptor family"/>
    <property type="match status" value="1"/>
</dbReference>
<evidence type="ECO:0000256" key="7">
    <source>
        <dbReference type="ARBA" id="ARBA00023125"/>
    </source>
</evidence>
<dbReference type="Pfam" id="PF00105">
    <property type="entry name" value="zf-C4"/>
    <property type="match status" value="1"/>
</dbReference>
<evidence type="ECO:0000256" key="1">
    <source>
        <dbReference type="ARBA" id="ARBA00004123"/>
    </source>
</evidence>
<dbReference type="InterPro" id="IPR001628">
    <property type="entry name" value="Znf_hrmn_rcpt"/>
</dbReference>
<comment type="subcellular location">
    <subcellularLocation>
        <location evidence="1 11">Nucleus</location>
    </subcellularLocation>
</comment>
<keyword evidence="7 11" id="KW-0238">DNA-binding</keyword>
<dbReference type="CDD" id="cd06960">
    <property type="entry name" value="NR_DBD_HNF4A"/>
    <property type="match status" value="1"/>
</dbReference>
<dbReference type="PROSITE" id="PS51843">
    <property type="entry name" value="NR_LBD"/>
    <property type="match status" value="1"/>
</dbReference>
<dbReference type="InterPro" id="IPR035500">
    <property type="entry name" value="NHR-like_dom_sf"/>
</dbReference>
<dbReference type="SMART" id="SM00399">
    <property type="entry name" value="ZnF_C4"/>
    <property type="match status" value="1"/>
</dbReference>
<evidence type="ECO:0000256" key="4">
    <source>
        <dbReference type="ARBA" id="ARBA00022771"/>
    </source>
</evidence>
<evidence type="ECO:0000256" key="8">
    <source>
        <dbReference type="ARBA" id="ARBA00023163"/>
    </source>
</evidence>
<dbReference type="Gene3D" id="1.10.565.10">
    <property type="entry name" value="Retinoid X Receptor"/>
    <property type="match status" value="1"/>
</dbReference>
<feature type="compositionally biased region" description="Polar residues" evidence="12">
    <location>
        <begin position="1"/>
        <end position="10"/>
    </location>
</feature>
<dbReference type="InterPro" id="IPR049636">
    <property type="entry name" value="HNF4-like_DBD"/>
</dbReference>
<feature type="region of interest" description="Disordered" evidence="12">
    <location>
        <begin position="1"/>
        <end position="23"/>
    </location>
</feature>
<dbReference type="Pfam" id="PF00104">
    <property type="entry name" value="Hormone_recep"/>
    <property type="match status" value="1"/>
</dbReference>
<gene>
    <name evidence="15" type="ORF">WR25_21069</name>
</gene>
<dbReference type="OrthoDB" id="5817395at2759"/>
<dbReference type="PANTHER" id="PTHR47630:SF4">
    <property type="entry name" value="NUCLEAR HORMONE RECEPTOR FAMILY MEMBER NHR-62"/>
    <property type="match status" value="1"/>
</dbReference>
<dbReference type="Proteomes" id="UP000218231">
    <property type="component" value="Unassembled WGS sequence"/>
</dbReference>
<organism evidence="15 16">
    <name type="scientific">Diploscapter pachys</name>
    <dbReference type="NCBI Taxonomy" id="2018661"/>
    <lineage>
        <taxon>Eukaryota</taxon>
        <taxon>Metazoa</taxon>
        <taxon>Ecdysozoa</taxon>
        <taxon>Nematoda</taxon>
        <taxon>Chromadorea</taxon>
        <taxon>Rhabditida</taxon>
        <taxon>Rhabditina</taxon>
        <taxon>Rhabditomorpha</taxon>
        <taxon>Rhabditoidea</taxon>
        <taxon>Rhabditidae</taxon>
        <taxon>Diploscapter</taxon>
    </lineage>
</organism>
<evidence type="ECO:0000256" key="2">
    <source>
        <dbReference type="ARBA" id="ARBA00005993"/>
    </source>
</evidence>
<evidence type="ECO:0000259" key="14">
    <source>
        <dbReference type="PROSITE" id="PS51843"/>
    </source>
</evidence>
<keyword evidence="16" id="KW-1185">Reference proteome</keyword>
<evidence type="ECO:0000256" key="5">
    <source>
        <dbReference type="ARBA" id="ARBA00022833"/>
    </source>
</evidence>